<evidence type="ECO:0000313" key="8">
    <source>
        <dbReference type="EMBL" id="QKG79288.1"/>
    </source>
</evidence>
<evidence type="ECO:0000256" key="6">
    <source>
        <dbReference type="SAM" id="Phobius"/>
    </source>
</evidence>
<sequence length="274" mass="30692">MNSLLDLLKRLYNHLIFLVLLALSLSLYFKTSYYQKAKISVATRIITGTWYKQVSKVTDLFNLRRENAELLNENLELRNQIEGYKFMLRELVDTIVTQDDSLNFIEYISSNVINNSINSQHNFLILDVGENKGVKSGMGVVSNNGVVGVVASVSSHYSSVISLLNTDLQISAMHKKSGAFGSLSWDGANYRKVILNEIPLHINISKGDTIVSSGYSAIFPKDIPIGKVVDFHSKDGSFLAITVELFADFKTISKVYVIRSRVKEEIDSLQQNVD</sequence>
<dbReference type="Gene3D" id="2.40.10.350">
    <property type="entry name" value="Rod shape-determining protein MreC, domain 2"/>
    <property type="match status" value="1"/>
</dbReference>
<dbReference type="Pfam" id="PF04085">
    <property type="entry name" value="MreC"/>
    <property type="match status" value="1"/>
</dbReference>
<evidence type="ECO:0000313" key="9">
    <source>
        <dbReference type="Proteomes" id="UP000500961"/>
    </source>
</evidence>
<dbReference type="PIRSF" id="PIRSF038471">
    <property type="entry name" value="MreC"/>
    <property type="match status" value="1"/>
</dbReference>
<dbReference type="GO" id="GO:0008360">
    <property type="term" value="P:regulation of cell shape"/>
    <property type="evidence" value="ECO:0007669"/>
    <property type="project" value="UniProtKB-KW"/>
</dbReference>
<protein>
    <recommendedName>
        <fullName evidence="2 5">Cell shape-determining protein MreC</fullName>
    </recommendedName>
    <alternativeName>
        <fullName evidence="4 5">Cell shape protein MreC</fullName>
    </alternativeName>
</protein>
<dbReference type="Proteomes" id="UP000500961">
    <property type="component" value="Chromosome"/>
</dbReference>
<evidence type="ECO:0000256" key="4">
    <source>
        <dbReference type="ARBA" id="ARBA00032089"/>
    </source>
</evidence>
<dbReference type="PANTHER" id="PTHR34138:SF1">
    <property type="entry name" value="CELL SHAPE-DETERMINING PROTEIN MREC"/>
    <property type="match status" value="1"/>
</dbReference>
<dbReference type="RefSeq" id="WP_173072904.1">
    <property type="nucleotide sequence ID" value="NZ_CP041345.1"/>
</dbReference>
<dbReference type="GO" id="GO:0005886">
    <property type="term" value="C:plasma membrane"/>
    <property type="evidence" value="ECO:0007669"/>
    <property type="project" value="TreeGrafter"/>
</dbReference>
<dbReference type="InterPro" id="IPR055342">
    <property type="entry name" value="MreC_beta-barrel_core"/>
</dbReference>
<gene>
    <name evidence="8" type="primary">mreC</name>
    <name evidence="8" type="ORF">FHG85_03085</name>
</gene>
<comment type="similarity">
    <text evidence="1 5">Belongs to the MreC family.</text>
</comment>
<keyword evidence="6" id="KW-1133">Transmembrane helix</keyword>
<reference evidence="8 9" key="1">
    <citation type="submission" date="2019-07" db="EMBL/GenBank/DDBJ databases">
        <title>Thalassofilum flectens gen. nov., sp. nov., a novel moderate thermophilic anaerobe from a shallow sea hot spring in Kunashir Island (Russia), representing a new family in the order Bacteroidales, and proposal of Thalassofilacea fam. nov.</title>
        <authorList>
            <person name="Kochetkova T.V."/>
            <person name="Podosokorskaya O.A."/>
            <person name="Novikov A."/>
            <person name="Elcheninov A.G."/>
            <person name="Toshchakov S.V."/>
            <person name="Kublanov I.V."/>
        </authorList>
    </citation>
    <scope>NUCLEOTIDE SEQUENCE [LARGE SCALE GENOMIC DNA]</scope>
    <source>
        <strain evidence="8 9">38-H</strain>
    </source>
</reference>
<feature type="transmembrane region" description="Helical" evidence="6">
    <location>
        <begin position="12"/>
        <end position="29"/>
    </location>
</feature>
<accession>A0A7D3XUR7</accession>
<dbReference type="PANTHER" id="PTHR34138">
    <property type="entry name" value="CELL SHAPE-DETERMINING PROTEIN MREC"/>
    <property type="match status" value="1"/>
</dbReference>
<dbReference type="Gene3D" id="2.40.10.340">
    <property type="entry name" value="Rod shape-determining protein MreC, domain 1"/>
    <property type="match status" value="1"/>
</dbReference>
<dbReference type="AlphaFoldDB" id="A0A7D3XUR7"/>
<dbReference type="KEGG" id="ttz:FHG85_03085"/>
<name>A0A7D3XUR7_9BACT</name>
<keyword evidence="3 5" id="KW-0133">Cell shape</keyword>
<evidence type="ECO:0000256" key="3">
    <source>
        <dbReference type="ARBA" id="ARBA00022960"/>
    </source>
</evidence>
<comment type="function">
    <text evidence="5">Involved in formation and maintenance of cell shape.</text>
</comment>
<keyword evidence="6" id="KW-0812">Transmembrane</keyword>
<feature type="domain" description="Rod shape-determining protein MreC beta-barrel core" evidence="7">
    <location>
        <begin position="112"/>
        <end position="258"/>
    </location>
</feature>
<organism evidence="8 9">
    <name type="scientific">Tenuifilum thalassicum</name>
    <dbReference type="NCBI Taxonomy" id="2590900"/>
    <lineage>
        <taxon>Bacteria</taxon>
        <taxon>Pseudomonadati</taxon>
        <taxon>Bacteroidota</taxon>
        <taxon>Bacteroidia</taxon>
        <taxon>Bacteroidales</taxon>
        <taxon>Tenuifilaceae</taxon>
        <taxon>Tenuifilum</taxon>
    </lineage>
</organism>
<keyword evidence="6" id="KW-0472">Membrane</keyword>
<dbReference type="InterPro" id="IPR007221">
    <property type="entry name" value="MreC"/>
</dbReference>
<dbReference type="InterPro" id="IPR042175">
    <property type="entry name" value="Cell/Rod_MreC_2"/>
</dbReference>
<dbReference type="InterPro" id="IPR042177">
    <property type="entry name" value="Cell/Rod_1"/>
</dbReference>
<evidence type="ECO:0000256" key="2">
    <source>
        <dbReference type="ARBA" id="ARBA00013855"/>
    </source>
</evidence>
<proteinExistence type="inferred from homology"/>
<evidence type="ECO:0000259" key="7">
    <source>
        <dbReference type="Pfam" id="PF04085"/>
    </source>
</evidence>
<evidence type="ECO:0000256" key="5">
    <source>
        <dbReference type="PIRNR" id="PIRNR038471"/>
    </source>
</evidence>
<keyword evidence="9" id="KW-1185">Reference proteome</keyword>
<dbReference type="NCBIfam" id="NF010532">
    <property type="entry name" value="PRK13922.9-3"/>
    <property type="match status" value="1"/>
</dbReference>
<evidence type="ECO:0000256" key="1">
    <source>
        <dbReference type="ARBA" id="ARBA00009369"/>
    </source>
</evidence>
<dbReference type="EMBL" id="CP041345">
    <property type="protein sequence ID" value="QKG79288.1"/>
    <property type="molecule type" value="Genomic_DNA"/>
</dbReference>